<dbReference type="AlphaFoldDB" id="A0A6S7JFS9"/>
<comment type="caution">
    <text evidence="1">The sequence shown here is derived from an EMBL/GenBank/DDBJ whole genome shotgun (WGS) entry which is preliminary data.</text>
</comment>
<dbReference type="Proteomes" id="UP001152795">
    <property type="component" value="Unassembled WGS sequence"/>
</dbReference>
<evidence type="ECO:0000313" key="2">
    <source>
        <dbReference type="Proteomes" id="UP001152795"/>
    </source>
</evidence>
<dbReference type="EMBL" id="CACRXK020008794">
    <property type="protein sequence ID" value="CAB4015652.1"/>
    <property type="molecule type" value="Genomic_DNA"/>
</dbReference>
<sequence>MEKVQHPLPTTNQLDVLFKIIAEHSGDQEAIVNIMENGKYSWPGENFTFDYQVHPTSFEALNRVKSISERTSKRNKKSQWEGYLRVHMFGEELSKQMRIFMGVGNSPGFEKMKIVAPRFVNGESRSRGPTSFDDVYNLDELNQVLAENDYPPVVLDKEYDDVCKDVKPIYVVAFIPPRSTPQYTGYTDNIRDQLYGKDIKPGKKYPERWIDCEFNKKALRPLSVNLTERKMICTTYRFNISTLRQTVLKNAKCIEVPIWSDHGMYKRPSRPDNLSPDEIFHYVLNPSDMLVNEVNAFTEQYLGRPYVAIHIRANHINVLPTTTNRCFNVAMRVVEALKEKRGVKSVYISTDMNKYGGKGSYDPGHEEYFAAISGAIRYKPNATGHLRDISRSSISITNLLLVRRSDHLIAIGAGSFHGFVMGQFLREHFGKDPKMWSMIRMCENARSGGMTRDPNADYSKYIED</sequence>
<proteinExistence type="predicted"/>
<organism evidence="1 2">
    <name type="scientific">Paramuricea clavata</name>
    <name type="common">Red gorgonian</name>
    <name type="synonym">Violescent sea-whip</name>
    <dbReference type="NCBI Taxonomy" id="317549"/>
    <lineage>
        <taxon>Eukaryota</taxon>
        <taxon>Metazoa</taxon>
        <taxon>Cnidaria</taxon>
        <taxon>Anthozoa</taxon>
        <taxon>Octocorallia</taxon>
        <taxon>Malacalcyonacea</taxon>
        <taxon>Plexauridae</taxon>
        <taxon>Paramuricea</taxon>
    </lineage>
</organism>
<gene>
    <name evidence="1" type="ORF">PACLA_8A025879</name>
</gene>
<evidence type="ECO:0000313" key="1">
    <source>
        <dbReference type="EMBL" id="CAB4015652.1"/>
    </source>
</evidence>
<accession>A0A6S7JFS9</accession>
<name>A0A6S7JFS9_PARCT</name>
<reference evidence="1" key="1">
    <citation type="submission" date="2020-04" db="EMBL/GenBank/DDBJ databases">
        <authorList>
            <person name="Alioto T."/>
            <person name="Alioto T."/>
            <person name="Gomez Garrido J."/>
        </authorList>
    </citation>
    <scope>NUCLEOTIDE SEQUENCE</scope>
    <source>
        <strain evidence="1">A484AB</strain>
    </source>
</reference>
<dbReference type="Gene3D" id="3.40.50.11350">
    <property type="match status" value="1"/>
</dbReference>
<keyword evidence="2" id="KW-1185">Reference proteome</keyword>
<protein>
    <submittedName>
        <fullName evidence="1">Uncharacterized protein</fullName>
    </submittedName>
</protein>
<dbReference type="OrthoDB" id="10401205at2759"/>